<dbReference type="AlphaFoldDB" id="A0A1H1S5C1"/>
<evidence type="ECO:0000313" key="2">
    <source>
        <dbReference type="Proteomes" id="UP000198963"/>
    </source>
</evidence>
<reference evidence="1 2" key="1">
    <citation type="submission" date="2016-10" db="EMBL/GenBank/DDBJ databases">
        <authorList>
            <person name="Varghese N."/>
            <person name="Submissions S."/>
        </authorList>
    </citation>
    <scope>NUCLEOTIDE SEQUENCE [LARGE SCALE GENOMIC DNA]</scope>
    <source>
        <strain evidence="1 2">RHA_55</strain>
    </source>
</reference>
<dbReference type="GO" id="GO:0000271">
    <property type="term" value="P:polysaccharide biosynthetic process"/>
    <property type="evidence" value="ECO:0007669"/>
    <property type="project" value="InterPro"/>
</dbReference>
<evidence type="ECO:0000313" key="1">
    <source>
        <dbReference type="EMBL" id="SDS43290.1"/>
    </source>
</evidence>
<proteinExistence type="predicted"/>
<dbReference type="Pfam" id="PF05159">
    <property type="entry name" value="Capsule_synth"/>
    <property type="match status" value="1"/>
</dbReference>
<dbReference type="Proteomes" id="UP000198963">
    <property type="component" value="Chromosome I"/>
</dbReference>
<dbReference type="InterPro" id="IPR043148">
    <property type="entry name" value="TagF_C"/>
</dbReference>
<dbReference type="InterPro" id="IPR007833">
    <property type="entry name" value="Capsule_polysaccharide_synth"/>
</dbReference>
<dbReference type="RefSeq" id="WP_092445925.1">
    <property type="nucleotide sequence ID" value="NZ_LT629774.1"/>
</dbReference>
<dbReference type="Gene3D" id="3.40.50.12580">
    <property type="match status" value="1"/>
</dbReference>
<dbReference type="GO" id="GO:0015774">
    <property type="term" value="P:polysaccharide transport"/>
    <property type="evidence" value="ECO:0007669"/>
    <property type="project" value="InterPro"/>
</dbReference>
<keyword evidence="2" id="KW-1185">Reference proteome</keyword>
<organism evidence="1 2">
    <name type="scientific">Winogradskyella sediminis</name>
    <dbReference type="NCBI Taxonomy" id="1382466"/>
    <lineage>
        <taxon>Bacteria</taxon>
        <taxon>Pseudomonadati</taxon>
        <taxon>Bacteroidota</taxon>
        <taxon>Flavobacteriia</taxon>
        <taxon>Flavobacteriales</taxon>
        <taxon>Flavobacteriaceae</taxon>
        <taxon>Winogradskyella</taxon>
    </lineage>
</organism>
<protein>
    <submittedName>
        <fullName evidence="1">Capsule polysaccharide biosynthesis protein</fullName>
    </submittedName>
</protein>
<gene>
    <name evidence="1" type="ORF">SAMN04489797_1589</name>
</gene>
<dbReference type="STRING" id="1249933.SAMN04489797_1589"/>
<name>A0A1H1S5C1_9FLAO</name>
<dbReference type="EMBL" id="LT629774">
    <property type="protein sequence ID" value="SDS43290.1"/>
    <property type="molecule type" value="Genomic_DNA"/>
</dbReference>
<sequence length="437" mass="50978">MKLLFIENRHKTFLYEPITEHLKKLGHEVHWLIQNKQFLPSAKTNVHIISYPKKKDTIERKDNGVEKVIISDRQVNHFEIKDQSHFYYYDRKIEAILLSIQPDFVFGESTSFHELLAIKNCKNHNVLYLNPSTCRYPIGRFSFYKYDTLEPYLGSDEKLTNEEANELIDQIVYRKTAPDYMRLSPASKFETLKDKIKKTYAYINGEKYNTPNPLIKYKLEKQKKKNRLNWDTNAVNKVIKSTKFKILYPLQMQPEANLDVWGRPYRDQNELIRQIVENLPKDVTLYVKPNPKSKYELSTELIDVVTKSENCVALHHCTKMDAILPDIDLVITVTGTIAIECVLDNKPVATLVKTINNTAENCKYLFNLEEELKKIIKDVELDVFPKIDNQEKINFINRLNETSYKGIVSDPWTDLNSISDQNILNMVSAFKSVLGNS</sequence>
<accession>A0A1H1S5C1</accession>